<protein>
    <submittedName>
        <fullName evidence="4">Prefoldin subunit 6</fullName>
    </submittedName>
</protein>
<dbReference type="AlphaFoldDB" id="A0A9P3G592"/>
<dbReference type="InterPro" id="IPR002777">
    <property type="entry name" value="PFD_beta-like"/>
</dbReference>
<dbReference type="Proteomes" id="UP000703269">
    <property type="component" value="Unassembled WGS sequence"/>
</dbReference>
<keyword evidence="2" id="KW-0143">Chaperone</keyword>
<dbReference type="Pfam" id="PF01920">
    <property type="entry name" value="Prefoldin_2"/>
    <property type="match status" value="1"/>
</dbReference>
<keyword evidence="3" id="KW-0175">Coiled coil</keyword>
<dbReference type="GO" id="GO:0016272">
    <property type="term" value="C:prefoldin complex"/>
    <property type="evidence" value="ECO:0007669"/>
    <property type="project" value="InterPro"/>
</dbReference>
<dbReference type="PANTHER" id="PTHR21431:SF0">
    <property type="entry name" value="PREFOLDIN SUBUNIT 6"/>
    <property type="match status" value="1"/>
</dbReference>
<dbReference type="GO" id="GO:0006457">
    <property type="term" value="P:protein folding"/>
    <property type="evidence" value="ECO:0007669"/>
    <property type="project" value="InterPro"/>
</dbReference>
<evidence type="ECO:0000313" key="5">
    <source>
        <dbReference type="Proteomes" id="UP000703269"/>
    </source>
</evidence>
<organism evidence="4 5">
    <name type="scientific">Phanerochaete sordida</name>
    <dbReference type="NCBI Taxonomy" id="48140"/>
    <lineage>
        <taxon>Eukaryota</taxon>
        <taxon>Fungi</taxon>
        <taxon>Dikarya</taxon>
        <taxon>Basidiomycota</taxon>
        <taxon>Agaricomycotina</taxon>
        <taxon>Agaricomycetes</taxon>
        <taxon>Polyporales</taxon>
        <taxon>Phanerochaetaceae</taxon>
        <taxon>Phanerochaete</taxon>
    </lineage>
</organism>
<dbReference type="GO" id="GO:0051131">
    <property type="term" value="P:chaperone-mediated protein complex assembly"/>
    <property type="evidence" value="ECO:0007669"/>
    <property type="project" value="TreeGrafter"/>
</dbReference>
<name>A0A9P3G592_9APHY</name>
<feature type="coiled-coil region" evidence="3">
    <location>
        <begin position="85"/>
        <end position="112"/>
    </location>
</feature>
<accession>A0A9P3G592</accession>
<dbReference type="GO" id="GO:0051082">
    <property type="term" value="F:unfolded protein binding"/>
    <property type="evidence" value="ECO:0007669"/>
    <property type="project" value="InterPro"/>
</dbReference>
<comment type="similarity">
    <text evidence="1">Belongs to the prefoldin subunit beta family.</text>
</comment>
<evidence type="ECO:0000313" key="4">
    <source>
        <dbReference type="EMBL" id="GJE89433.1"/>
    </source>
</evidence>
<feature type="coiled-coil region" evidence="3">
    <location>
        <begin position="7"/>
        <end position="51"/>
    </location>
</feature>
<comment type="caution">
    <text evidence="4">The sequence shown here is derived from an EMBL/GenBank/DDBJ whole genome shotgun (WGS) entry which is preliminary data.</text>
</comment>
<dbReference type="EMBL" id="BPQB01000012">
    <property type="protein sequence ID" value="GJE89433.1"/>
    <property type="molecule type" value="Genomic_DNA"/>
</dbReference>
<dbReference type="SUPFAM" id="SSF46579">
    <property type="entry name" value="Prefoldin"/>
    <property type="match status" value="1"/>
</dbReference>
<evidence type="ECO:0000256" key="2">
    <source>
        <dbReference type="ARBA" id="ARBA00023186"/>
    </source>
</evidence>
<keyword evidence="5" id="KW-1185">Reference proteome</keyword>
<dbReference type="PANTHER" id="PTHR21431">
    <property type="entry name" value="PREFOLDIN SUBUNIT 6"/>
    <property type="match status" value="1"/>
</dbReference>
<sequence>MATIEAALKVQERLQAASAEYQRLQAELAAAVEARQKLDAQLSENELVKKEFTSLTPNNTVYKLVGPVLVPQDQAEAKGNVDKRLDFIRSDIKRVEAQLKEIGDKSEKKKLEIVEGQTALQQLEVELQKSGALPAAA</sequence>
<dbReference type="InterPro" id="IPR009053">
    <property type="entry name" value="Prefoldin"/>
</dbReference>
<evidence type="ECO:0000256" key="1">
    <source>
        <dbReference type="ARBA" id="ARBA00008045"/>
    </source>
</evidence>
<gene>
    <name evidence="4" type="ORF">PsYK624_055340</name>
</gene>
<dbReference type="Gene3D" id="1.10.287.370">
    <property type="match status" value="1"/>
</dbReference>
<evidence type="ECO:0000256" key="3">
    <source>
        <dbReference type="SAM" id="Coils"/>
    </source>
</evidence>
<dbReference type="GO" id="GO:0051087">
    <property type="term" value="F:protein-folding chaperone binding"/>
    <property type="evidence" value="ECO:0007669"/>
    <property type="project" value="TreeGrafter"/>
</dbReference>
<reference evidence="4 5" key="1">
    <citation type="submission" date="2021-08" db="EMBL/GenBank/DDBJ databases">
        <title>Draft Genome Sequence of Phanerochaete sordida strain YK-624.</title>
        <authorList>
            <person name="Mori T."/>
            <person name="Dohra H."/>
            <person name="Suzuki T."/>
            <person name="Kawagishi H."/>
            <person name="Hirai H."/>
        </authorList>
    </citation>
    <scope>NUCLEOTIDE SEQUENCE [LARGE SCALE GENOMIC DNA]</scope>
    <source>
        <strain evidence="4 5">YK-624</strain>
    </source>
</reference>
<dbReference type="FunFam" id="1.10.287.370:FF:000003">
    <property type="entry name" value="Prefoldin subunit 6"/>
    <property type="match status" value="1"/>
</dbReference>
<dbReference type="OrthoDB" id="248120at2759"/>
<dbReference type="GO" id="GO:0005737">
    <property type="term" value="C:cytoplasm"/>
    <property type="evidence" value="ECO:0007669"/>
    <property type="project" value="TreeGrafter"/>
</dbReference>
<dbReference type="CDD" id="cd23161">
    <property type="entry name" value="Prefoldin_6"/>
    <property type="match status" value="1"/>
</dbReference>
<proteinExistence type="inferred from homology"/>